<name>A0A1I7WFP6_HETBA</name>
<evidence type="ECO:0000313" key="1">
    <source>
        <dbReference type="Proteomes" id="UP000095283"/>
    </source>
</evidence>
<dbReference type="WBParaSite" id="Hba_03808">
    <property type="protein sequence ID" value="Hba_03808"/>
    <property type="gene ID" value="Hba_03808"/>
</dbReference>
<reference evidence="2" key="1">
    <citation type="submission" date="2016-11" db="UniProtKB">
        <authorList>
            <consortium name="WormBaseParasite"/>
        </authorList>
    </citation>
    <scope>IDENTIFICATION</scope>
</reference>
<organism evidence="1 2">
    <name type="scientific">Heterorhabditis bacteriophora</name>
    <name type="common">Entomopathogenic nematode worm</name>
    <dbReference type="NCBI Taxonomy" id="37862"/>
    <lineage>
        <taxon>Eukaryota</taxon>
        <taxon>Metazoa</taxon>
        <taxon>Ecdysozoa</taxon>
        <taxon>Nematoda</taxon>
        <taxon>Chromadorea</taxon>
        <taxon>Rhabditida</taxon>
        <taxon>Rhabditina</taxon>
        <taxon>Rhabditomorpha</taxon>
        <taxon>Strongyloidea</taxon>
        <taxon>Heterorhabditidae</taxon>
        <taxon>Heterorhabditis</taxon>
    </lineage>
</organism>
<dbReference type="AlphaFoldDB" id="A0A1I7WFP6"/>
<sequence>MPGLAGFYRTRQTKETQNHYRGFPKLVEDCREEFDMRKEALRYHCFLDVNCCLPCEATDVESLTFLTKFEALLSHAQPTSREPPEDIQI</sequence>
<proteinExistence type="predicted"/>
<evidence type="ECO:0000313" key="2">
    <source>
        <dbReference type="WBParaSite" id="Hba_03808"/>
    </source>
</evidence>
<accession>A0A1I7WFP6</accession>
<protein>
    <submittedName>
        <fullName evidence="2">Uncharacterized protein</fullName>
    </submittedName>
</protein>
<dbReference type="Proteomes" id="UP000095283">
    <property type="component" value="Unplaced"/>
</dbReference>
<keyword evidence="1" id="KW-1185">Reference proteome</keyword>